<dbReference type="PROSITE" id="PS51257">
    <property type="entry name" value="PROKAR_LIPOPROTEIN"/>
    <property type="match status" value="1"/>
</dbReference>
<evidence type="ECO:0000313" key="1">
    <source>
        <dbReference type="EMBL" id="MCQ6958837.1"/>
    </source>
</evidence>
<reference evidence="1 2" key="1">
    <citation type="submission" date="2022-07" db="EMBL/GenBank/DDBJ databases">
        <title>Mucilaginibacter sp. JC4.</title>
        <authorList>
            <person name="Le V."/>
            <person name="Ko S.-R."/>
            <person name="Ahn C.-Y."/>
            <person name="Oh H.-M."/>
        </authorList>
    </citation>
    <scope>NUCLEOTIDE SEQUENCE [LARGE SCALE GENOMIC DNA]</scope>
    <source>
        <strain evidence="1 2">JC4</strain>
    </source>
</reference>
<organism evidence="1 2">
    <name type="scientific">Mucilaginibacter aquariorum</name>
    <dbReference type="NCBI Taxonomy" id="2967225"/>
    <lineage>
        <taxon>Bacteria</taxon>
        <taxon>Pseudomonadati</taxon>
        <taxon>Bacteroidota</taxon>
        <taxon>Sphingobacteriia</taxon>
        <taxon>Sphingobacteriales</taxon>
        <taxon>Sphingobacteriaceae</taxon>
        <taxon>Mucilaginibacter</taxon>
    </lineage>
</organism>
<gene>
    <name evidence="1" type="ORF">NPE20_12760</name>
</gene>
<dbReference type="EMBL" id="JANHOH010000002">
    <property type="protein sequence ID" value="MCQ6958837.1"/>
    <property type="molecule type" value="Genomic_DNA"/>
</dbReference>
<protein>
    <recommendedName>
        <fullName evidence="3">DUF4292 domain-containing protein</fullName>
    </recommendedName>
</protein>
<name>A0ABT1T2U2_9SPHI</name>
<dbReference type="Proteomes" id="UP001204376">
    <property type="component" value="Unassembled WGS sequence"/>
</dbReference>
<evidence type="ECO:0000313" key="2">
    <source>
        <dbReference type="Proteomes" id="UP001204376"/>
    </source>
</evidence>
<accession>A0ABT1T2U2</accession>
<proteinExistence type="predicted"/>
<dbReference type="RefSeq" id="WP_256539034.1">
    <property type="nucleotide sequence ID" value="NZ_JANHOH010000002.1"/>
</dbReference>
<keyword evidence="2" id="KW-1185">Reference proteome</keyword>
<comment type="caution">
    <text evidence="1">The sequence shown here is derived from an EMBL/GenBank/DDBJ whole genome shotgun (WGS) entry which is preliminary data.</text>
</comment>
<sequence length="213" mass="24123">MKQSVVVILLLSVLFSCKQKPQNAGQAVNTTVIDTSAKQDTASLRKLLEKSQKSAAEIDEVLFNEDTLKIVTGITHLYYPFGKHSDIKDIEKSILNSTVKNIHLINFQTQDSTAITQITTPQSVVKFFYDDEQLRQEIVSANIRDSNFHFLNNIRIGMSKNELLKILFNKPPAVTVNTIKLISALDGIKHYYIFKGNRLIEIKMVTDYTFIGK</sequence>
<evidence type="ECO:0008006" key="3">
    <source>
        <dbReference type="Google" id="ProtNLM"/>
    </source>
</evidence>